<evidence type="ECO:0000256" key="1">
    <source>
        <dbReference type="SAM" id="MobiDB-lite"/>
    </source>
</evidence>
<comment type="caution">
    <text evidence="2">The sequence shown here is derived from an EMBL/GenBank/DDBJ whole genome shotgun (WGS) entry which is preliminary data.</text>
</comment>
<feature type="compositionally biased region" description="Low complexity" evidence="1">
    <location>
        <begin position="163"/>
        <end position="172"/>
    </location>
</feature>
<feature type="compositionally biased region" description="Polar residues" evidence="1">
    <location>
        <begin position="341"/>
        <end position="350"/>
    </location>
</feature>
<name>A0A553HIW4_9PEZI</name>
<sequence length="374" mass="40046">MPGLDQIPPGQRRDPPHRPGTRFFTTPSSASYRDMAPDLNSLPPSSPVAVPLRTMTNGSIAAVASPGPAAESASAVRGESPSPSPRSASISLQAAATVNAGLQHEPGRRTSSSSLSRQRHSPQAGRRRSAVLMNLQLNDPSVPAPGEMVLESGGNPHHPRMSPQPLSSSPLLTGRDPHHNRAPSLGELHQELEAEQEAQVNRLLHMIRQQQLQLQQLQAAQTQSSVAAEDHPSTSDRSTSMSHPPGVPPSLPTPSGSIPRSPSISHPLTSSPRLRSTSISQEGEPHLSGVRDETAYYQAETQSLIRENQMLRHRLRELERQLSEVHANANATITREPAQPSHLTHSTSVSEGDAAEPSPMATSQHIASSEAKDE</sequence>
<feature type="region of interest" description="Disordered" evidence="1">
    <location>
        <begin position="326"/>
        <end position="374"/>
    </location>
</feature>
<keyword evidence="3" id="KW-1185">Reference proteome</keyword>
<feature type="compositionally biased region" description="Basic residues" evidence="1">
    <location>
        <begin position="117"/>
        <end position="129"/>
    </location>
</feature>
<feature type="region of interest" description="Disordered" evidence="1">
    <location>
        <begin position="1"/>
        <end position="191"/>
    </location>
</feature>
<feature type="compositionally biased region" description="Polar residues" evidence="1">
    <location>
        <begin position="268"/>
        <end position="281"/>
    </location>
</feature>
<dbReference type="PANTHER" id="PTHR39610:SF2">
    <property type="entry name" value="BZIP DOMAIN-CONTAINING PROTEIN"/>
    <property type="match status" value="1"/>
</dbReference>
<evidence type="ECO:0000313" key="3">
    <source>
        <dbReference type="Proteomes" id="UP000319160"/>
    </source>
</evidence>
<proteinExistence type="predicted"/>
<reference evidence="3" key="1">
    <citation type="submission" date="2019-06" db="EMBL/GenBank/DDBJ databases">
        <title>Draft genome sequence of the griseofulvin-producing fungus Xylaria cubensis strain G536.</title>
        <authorList>
            <person name="Mead M.E."/>
            <person name="Raja H.A."/>
            <person name="Steenwyk J.L."/>
            <person name="Knowles S.L."/>
            <person name="Oberlies N.H."/>
            <person name="Rokas A."/>
        </authorList>
    </citation>
    <scope>NUCLEOTIDE SEQUENCE [LARGE SCALE GENOMIC DNA]</scope>
    <source>
        <strain evidence="3">G536</strain>
    </source>
</reference>
<dbReference type="Proteomes" id="UP000319160">
    <property type="component" value="Unassembled WGS sequence"/>
</dbReference>
<evidence type="ECO:0000313" key="2">
    <source>
        <dbReference type="EMBL" id="TRX87887.1"/>
    </source>
</evidence>
<feature type="compositionally biased region" description="Basic and acidic residues" evidence="1">
    <location>
        <begin position="283"/>
        <end position="292"/>
    </location>
</feature>
<feature type="region of interest" description="Disordered" evidence="1">
    <location>
        <begin position="222"/>
        <end position="292"/>
    </location>
</feature>
<dbReference type="AlphaFoldDB" id="A0A553HIW4"/>
<accession>A0A553HIW4</accession>
<protein>
    <submittedName>
        <fullName evidence="2">Uncharacterized protein</fullName>
    </submittedName>
</protein>
<feature type="compositionally biased region" description="Low complexity" evidence="1">
    <location>
        <begin position="41"/>
        <end position="76"/>
    </location>
</feature>
<organism evidence="2 3">
    <name type="scientific">Xylaria flabelliformis</name>
    <dbReference type="NCBI Taxonomy" id="2512241"/>
    <lineage>
        <taxon>Eukaryota</taxon>
        <taxon>Fungi</taxon>
        <taxon>Dikarya</taxon>
        <taxon>Ascomycota</taxon>
        <taxon>Pezizomycotina</taxon>
        <taxon>Sordariomycetes</taxon>
        <taxon>Xylariomycetidae</taxon>
        <taxon>Xylariales</taxon>
        <taxon>Xylariaceae</taxon>
        <taxon>Xylaria</taxon>
    </lineage>
</organism>
<gene>
    <name evidence="2" type="ORF">FHL15_011226</name>
</gene>
<dbReference type="EMBL" id="VFLP01000112">
    <property type="protein sequence ID" value="TRX87887.1"/>
    <property type="molecule type" value="Genomic_DNA"/>
</dbReference>
<dbReference type="OrthoDB" id="5407781at2759"/>
<dbReference type="PANTHER" id="PTHR39610">
    <property type="entry name" value="BZIP DOMAIN-CONTAINING PROTEIN-RELATED"/>
    <property type="match status" value="1"/>
</dbReference>
<feature type="compositionally biased region" description="Low complexity" evidence="1">
    <location>
        <begin position="253"/>
        <end position="267"/>
    </location>
</feature>